<dbReference type="SUPFAM" id="SSF48452">
    <property type="entry name" value="TPR-like"/>
    <property type="match status" value="3"/>
</dbReference>
<dbReference type="GO" id="GO:0006383">
    <property type="term" value="P:transcription by RNA polymerase III"/>
    <property type="evidence" value="ECO:0007669"/>
    <property type="project" value="InterPro"/>
</dbReference>
<dbReference type="InParanoid" id="A0A165GB62"/>
<name>A0A165GB62_EXIGL</name>
<dbReference type="FunCoup" id="A0A165GB62">
    <property type="interactions" value="785"/>
</dbReference>
<keyword evidence="1" id="KW-0802">TPR repeat</keyword>
<evidence type="ECO:0000313" key="4">
    <source>
        <dbReference type="Proteomes" id="UP000077266"/>
    </source>
</evidence>
<dbReference type="Gene3D" id="1.25.40.10">
    <property type="entry name" value="Tetratricopeptide repeat domain"/>
    <property type="match status" value="3"/>
</dbReference>
<evidence type="ECO:0000256" key="2">
    <source>
        <dbReference type="SAM" id="MobiDB-lite"/>
    </source>
</evidence>
<dbReference type="InterPro" id="IPR039340">
    <property type="entry name" value="Tfc4/TFIIIC-102/Sfc4"/>
</dbReference>
<dbReference type="InterPro" id="IPR019734">
    <property type="entry name" value="TPR_rpt"/>
</dbReference>
<dbReference type="PROSITE" id="PS50005">
    <property type="entry name" value="TPR"/>
    <property type="match status" value="1"/>
</dbReference>
<feature type="compositionally biased region" description="Basic residues" evidence="2">
    <location>
        <begin position="486"/>
        <end position="498"/>
    </location>
</feature>
<organism evidence="3 4">
    <name type="scientific">Exidia glandulosa HHB12029</name>
    <dbReference type="NCBI Taxonomy" id="1314781"/>
    <lineage>
        <taxon>Eukaryota</taxon>
        <taxon>Fungi</taxon>
        <taxon>Dikarya</taxon>
        <taxon>Basidiomycota</taxon>
        <taxon>Agaricomycotina</taxon>
        <taxon>Agaricomycetes</taxon>
        <taxon>Auriculariales</taxon>
        <taxon>Exidiaceae</taxon>
        <taxon>Exidia</taxon>
    </lineage>
</organism>
<feature type="compositionally biased region" description="Acidic residues" evidence="2">
    <location>
        <begin position="465"/>
        <end position="475"/>
    </location>
</feature>
<feature type="repeat" description="TPR" evidence="1">
    <location>
        <begin position="869"/>
        <end position="902"/>
    </location>
</feature>
<protein>
    <submittedName>
        <fullName evidence="3">TPR-like protein</fullName>
    </submittedName>
</protein>
<dbReference type="GO" id="GO:0000127">
    <property type="term" value="C:transcription factor TFIIIC complex"/>
    <property type="evidence" value="ECO:0007669"/>
    <property type="project" value="TreeGrafter"/>
</dbReference>
<evidence type="ECO:0000313" key="3">
    <source>
        <dbReference type="EMBL" id="KZV90252.1"/>
    </source>
</evidence>
<proteinExistence type="predicted"/>
<dbReference type="OrthoDB" id="9991317at2759"/>
<dbReference type="InterPro" id="IPR011990">
    <property type="entry name" value="TPR-like_helical_dom_sf"/>
</dbReference>
<dbReference type="Proteomes" id="UP000077266">
    <property type="component" value="Unassembled WGS sequence"/>
</dbReference>
<accession>A0A165GB62</accession>
<dbReference type="Pfam" id="PF13176">
    <property type="entry name" value="TPR_7"/>
    <property type="match status" value="1"/>
</dbReference>
<dbReference type="STRING" id="1314781.A0A165GB62"/>
<dbReference type="SMART" id="SM00028">
    <property type="entry name" value="TPR"/>
    <property type="match status" value="6"/>
</dbReference>
<keyword evidence="4" id="KW-1185">Reference proteome</keyword>
<gene>
    <name evidence="3" type="ORF">EXIGLDRAFT_617242</name>
</gene>
<dbReference type="EMBL" id="KV426053">
    <property type="protein sequence ID" value="KZV90252.1"/>
    <property type="molecule type" value="Genomic_DNA"/>
</dbReference>
<reference evidence="3 4" key="1">
    <citation type="journal article" date="2016" name="Mol. Biol. Evol.">
        <title>Comparative Genomics of Early-Diverging Mushroom-Forming Fungi Provides Insights into the Origins of Lignocellulose Decay Capabilities.</title>
        <authorList>
            <person name="Nagy L.G."/>
            <person name="Riley R."/>
            <person name="Tritt A."/>
            <person name="Adam C."/>
            <person name="Daum C."/>
            <person name="Floudas D."/>
            <person name="Sun H."/>
            <person name="Yadav J.S."/>
            <person name="Pangilinan J."/>
            <person name="Larsson K.H."/>
            <person name="Matsuura K."/>
            <person name="Barry K."/>
            <person name="Labutti K."/>
            <person name="Kuo R."/>
            <person name="Ohm R.A."/>
            <person name="Bhattacharya S.S."/>
            <person name="Shirouzu T."/>
            <person name="Yoshinaga Y."/>
            <person name="Martin F.M."/>
            <person name="Grigoriev I.V."/>
            <person name="Hibbett D.S."/>
        </authorList>
    </citation>
    <scope>NUCLEOTIDE SEQUENCE [LARGE SCALE GENOMIC DNA]</scope>
    <source>
        <strain evidence="3 4">HHB12029</strain>
    </source>
</reference>
<sequence length="939" mass="106631">MDDDEAAANADQDIDFREELRKATGIGKRRRGVSFCACATATWPFRRRGGAKPDLSQQVKTMLGDAVEAHTEKDLDREISILTEVIKIEPRDNQAWDMLCEAQRERGNYQEGLLFKIVSAHLRHETSVWRECADESNRLGLLQQALYCLTKICQLDPNDLDTLWERATLAKDLKEMRSAKRAFLAILKKYPHDLAVLFELQSILVDGGDFPIAIKLFEDAMHHYMRICPTGVSVDHVGNEMPGNGFGLPALVALADFCSATGDYERAIHVIRGGVRWLQGRQDQRFWDALSDDREYDVEGKSPARTNIGATSRPGYFQLDLNARHRLAIARLKLGDLEEGTAHAEIILNENPLEFEILFREIADAFYEQRLFEKANDVYMTLLRDESTTDLYLVMQAAACLRNMGRTDDAIDAYEEGNHEPDPAALKEAKLKLAELYEGKGELRKALNIVYSVIDARKRNPAEKDDVDDNGEGQEESPTLFDEKRKKTKTKTKAKTKAKTSSWLDPAQLEDAAKRKQAEVENAWRRLQEMEPGMRAREPAAETQWLLAAETMIEAFREARELFSTAKVRPSHSKKPVAGNAERVEDDLAARLQLELGKMNNSGIRQRSNKGRKVRPSEETTYRGIPFDTWLTVFLDYAFLLTRRGQYPLAEEILKHASYSAVYQEVLTQDTIRLGLLACAIYEQKFDTATEICRKFINIYQFQSDAFHLLTAALASGHLQADAFQDSRLQKHISREVRLNHTMVSQPESKIKMKYGRYCLPREGTETDKDVPLDTTPGVSIPKPEVENAAAWTIFAQTFLPAKSYQSATFYMMHAFELYPKDPVVCLTLAITCLGRAMQRQADNRHYMIVQAMAFLTKYKALRGPTHREEADYNLGRAFQQLGLFTEAVQVYERVLAAVEKLLQDIGVARETAYNMSLIYNSTGAIPLAQQLYQKWLTV</sequence>
<feature type="region of interest" description="Disordered" evidence="2">
    <location>
        <begin position="461"/>
        <end position="502"/>
    </location>
</feature>
<evidence type="ECO:0000256" key="1">
    <source>
        <dbReference type="PROSITE-ProRule" id="PRU00339"/>
    </source>
</evidence>
<dbReference type="AlphaFoldDB" id="A0A165GB62"/>
<dbReference type="PANTHER" id="PTHR23082">
    <property type="entry name" value="TRANSCRIPTION INITIATION FACTOR IIIC TFIIIC , POLYPEPTIDE 3-RELATED"/>
    <property type="match status" value="1"/>
</dbReference>
<dbReference type="PANTHER" id="PTHR23082:SF0">
    <property type="entry name" value="GENERAL TRANSCRIPTION FACTOR 3C POLYPEPTIDE 3"/>
    <property type="match status" value="1"/>
</dbReference>